<keyword evidence="4" id="KW-1185">Reference proteome</keyword>
<feature type="transmembrane region" description="Helical" evidence="1">
    <location>
        <begin position="227"/>
        <end position="250"/>
    </location>
</feature>
<protein>
    <recommendedName>
        <fullName evidence="2">CAAX prenyl protease 2/Lysostaphin resistance protein A-like domain-containing protein</fullName>
    </recommendedName>
</protein>
<evidence type="ECO:0000259" key="2">
    <source>
        <dbReference type="Pfam" id="PF02517"/>
    </source>
</evidence>
<organism evidence="3 4">
    <name type="scientific">Serinibacter arcticus</name>
    <dbReference type="NCBI Taxonomy" id="1655435"/>
    <lineage>
        <taxon>Bacteria</taxon>
        <taxon>Bacillati</taxon>
        <taxon>Actinomycetota</taxon>
        <taxon>Actinomycetes</taxon>
        <taxon>Micrococcales</taxon>
        <taxon>Beutenbergiaceae</taxon>
        <taxon>Serinibacter</taxon>
    </lineage>
</organism>
<feature type="transmembrane region" description="Helical" evidence="1">
    <location>
        <begin position="121"/>
        <end position="143"/>
    </location>
</feature>
<keyword evidence="1" id="KW-1133">Transmembrane helix</keyword>
<gene>
    <name evidence="3" type="ORF">SERN_2464</name>
</gene>
<evidence type="ECO:0000256" key="1">
    <source>
        <dbReference type="SAM" id="Phobius"/>
    </source>
</evidence>
<dbReference type="OrthoDB" id="9914530at2"/>
<dbReference type="AlphaFoldDB" id="A0A4Z1E5H5"/>
<accession>A0A4Z1E5H5</accession>
<feature type="transmembrane region" description="Helical" evidence="1">
    <location>
        <begin position="205"/>
        <end position="221"/>
    </location>
</feature>
<dbReference type="RefSeq" id="WP_158292652.1">
    <property type="nucleotide sequence ID" value="NZ_RHPJ01000003.1"/>
</dbReference>
<dbReference type="Pfam" id="PF02517">
    <property type="entry name" value="Rce1-like"/>
    <property type="match status" value="1"/>
</dbReference>
<feature type="transmembrane region" description="Helical" evidence="1">
    <location>
        <begin position="21"/>
        <end position="40"/>
    </location>
</feature>
<proteinExistence type="predicted"/>
<dbReference type="GO" id="GO:0080120">
    <property type="term" value="P:CAAX-box protein maturation"/>
    <property type="evidence" value="ECO:0007669"/>
    <property type="project" value="UniProtKB-ARBA"/>
</dbReference>
<feature type="transmembrane region" description="Helical" evidence="1">
    <location>
        <begin position="52"/>
        <end position="74"/>
    </location>
</feature>
<feature type="transmembrane region" description="Helical" evidence="1">
    <location>
        <begin position="155"/>
        <end position="174"/>
    </location>
</feature>
<sequence length="268" mass="28510">MTYILGRHDPVFRLRPTLASGIVTVLATGALVVGLQFASGTPYRAWASSDRILVLTEVVPVAVATVFLVTFLRWSQWDAIWRDTYRLPTSILTRAIVLLAVAGVLARTAGATWGAVPARTLVILVLSAVLTGLVEELALRGVLLRALRVGRRPEVACALWVVLASALVQLPILWLGSRAVSGADVVVALVLGALLYLVRRTTRTLVVAIGVHVAWDLGSLLERADGVAWLTGGTALIAVVASAAVALALLATVRRDRLRRALIDPALS</sequence>
<feature type="domain" description="CAAX prenyl protease 2/Lysostaphin resistance protein A-like" evidence="2">
    <location>
        <begin position="119"/>
        <end position="217"/>
    </location>
</feature>
<dbReference type="Proteomes" id="UP000297318">
    <property type="component" value="Unassembled WGS sequence"/>
</dbReference>
<evidence type="ECO:0000313" key="3">
    <source>
        <dbReference type="EMBL" id="TGO04871.1"/>
    </source>
</evidence>
<dbReference type="InterPro" id="IPR003675">
    <property type="entry name" value="Rce1/LyrA-like_dom"/>
</dbReference>
<dbReference type="EMBL" id="RHPJ01000003">
    <property type="protein sequence ID" value="TGO04871.1"/>
    <property type="molecule type" value="Genomic_DNA"/>
</dbReference>
<feature type="transmembrane region" description="Helical" evidence="1">
    <location>
        <begin position="180"/>
        <end position="198"/>
    </location>
</feature>
<keyword evidence="1" id="KW-0812">Transmembrane</keyword>
<reference evidence="3 4" key="1">
    <citation type="submission" date="2018-11" db="EMBL/GenBank/DDBJ databases">
        <title>Complete genome sequencing of the Actinobacteria Serinibacter sp. K3-2.</title>
        <authorList>
            <person name="Rakitin A.L."/>
            <person name="Beletsky A.V."/>
            <person name="Mardanov A.V."/>
            <person name="Ravin N.V."/>
            <person name="Gromova A.S."/>
            <person name="Filippova S.N."/>
            <person name="Gal'Chenko V.F."/>
        </authorList>
    </citation>
    <scope>NUCLEOTIDE SEQUENCE [LARGE SCALE GENOMIC DNA]</scope>
    <source>
        <strain evidence="3 4">K3-2</strain>
    </source>
</reference>
<feature type="transmembrane region" description="Helical" evidence="1">
    <location>
        <begin position="95"/>
        <end position="115"/>
    </location>
</feature>
<comment type="caution">
    <text evidence="3">The sequence shown here is derived from an EMBL/GenBank/DDBJ whole genome shotgun (WGS) entry which is preliminary data.</text>
</comment>
<dbReference type="GO" id="GO:0004175">
    <property type="term" value="F:endopeptidase activity"/>
    <property type="evidence" value="ECO:0007669"/>
    <property type="project" value="UniProtKB-ARBA"/>
</dbReference>
<name>A0A4Z1E5H5_9MICO</name>
<evidence type="ECO:0000313" key="4">
    <source>
        <dbReference type="Proteomes" id="UP000297318"/>
    </source>
</evidence>
<keyword evidence="1" id="KW-0472">Membrane</keyword>